<feature type="compositionally biased region" description="Basic and acidic residues" evidence="6">
    <location>
        <begin position="628"/>
        <end position="641"/>
    </location>
</feature>
<evidence type="ECO:0000256" key="5">
    <source>
        <dbReference type="PROSITE-ProRule" id="PRU00176"/>
    </source>
</evidence>
<feature type="domain" description="RRM" evidence="7">
    <location>
        <begin position="653"/>
        <end position="736"/>
    </location>
</feature>
<dbReference type="InterPro" id="IPR000504">
    <property type="entry name" value="RRM_dom"/>
</dbReference>
<dbReference type="SMART" id="SM00360">
    <property type="entry name" value="RRM"/>
    <property type="match status" value="6"/>
</dbReference>
<evidence type="ECO:0000256" key="4">
    <source>
        <dbReference type="ARBA" id="ARBA00023242"/>
    </source>
</evidence>
<dbReference type="InterPro" id="IPR035979">
    <property type="entry name" value="RBD_domain_sf"/>
</dbReference>
<proteinExistence type="predicted"/>
<keyword evidence="3 5" id="KW-0694">RNA-binding</keyword>
<organism evidence="8 9">
    <name type="scientific">Gnathostoma spinigerum</name>
    <dbReference type="NCBI Taxonomy" id="75299"/>
    <lineage>
        <taxon>Eukaryota</taxon>
        <taxon>Metazoa</taxon>
        <taxon>Ecdysozoa</taxon>
        <taxon>Nematoda</taxon>
        <taxon>Chromadorea</taxon>
        <taxon>Rhabditida</taxon>
        <taxon>Spirurina</taxon>
        <taxon>Gnathostomatomorpha</taxon>
        <taxon>Gnathostomatoidea</taxon>
        <taxon>Gnathostomatidae</taxon>
        <taxon>Gnathostoma</taxon>
    </lineage>
</organism>
<dbReference type="InterPro" id="IPR051945">
    <property type="entry name" value="RRM_MRD1_RNA_proc_ribogen"/>
</dbReference>
<dbReference type="SUPFAM" id="SSF54928">
    <property type="entry name" value="RNA-binding domain, RBD"/>
    <property type="match status" value="5"/>
</dbReference>
<evidence type="ECO:0000259" key="7">
    <source>
        <dbReference type="PROSITE" id="PS50102"/>
    </source>
</evidence>
<reference evidence="8 9" key="1">
    <citation type="submission" date="2024-08" db="EMBL/GenBank/DDBJ databases">
        <title>Gnathostoma spinigerum genome.</title>
        <authorList>
            <person name="Gonzalez-Bertolin B."/>
            <person name="Monzon S."/>
            <person name="Zaballos A."/>
            <person name="Jimenez P."/>
            <person name="Dekumyoy P."/>
            <person name="Varona S."/>
            <person name="Cuesta I."/>
            <person name="Sumanam S."/>
            <person name="Adisakwattana P."/>
            <person name="Gasser R.B."/>
            <person name="Hernandez-Gonzalez A."/>
            <person name="Young N.D."/>
            <person name="Perteguer M.J."/>
        </authorList>
    </citation>
    <scope>NUCLEOTIDE SEQUENCE [LARGE SCALE GENOMIC DNA]</scope>
    <source>
        <strain evidence="8">AL3</strain>
        <tissue evidence="8">Liver</tissue>
    </source>
</reference>
<dbReference type="GO" id="GO:0005634">
    <property type="term" value="C:nucleus"/>
    <property type="evidence" value="ECO:0007669"/>
    <property type="project" value="UniProtKB-SubCell"/>
</dbReference>
<dbReference type="Proteomes" id="UP001608902">
    <property type="component" value="Unassembled WGS sequence"/>
</dbReference>
<evidence type="ECO:0000313" key="8">
    <source>
        <dbReference type="EMBL" id="MFH4979342.1"/>
    </source>
</evidence>
<protein>
    <recommendedName>
        <fullName evidence="7">RRM domain-containing protein</fullName>
    </recommendedName>
</protein>
<keyword evidence="4" id="KW-0539">Nucleus</keyword>
<dbReference type="PROSITE" id="PS50102">
    <property type="entry name" value="RRM"/>
    <property type="match status" value="6"/>
</dbReference>
<feature type="domain" description="RRM" evidence="7">
    <location>
        <begin position="477"/>
        <end position="549"/>
    </location>
</feature>
<dbReference type="SMART" id="SM00361">
    <property type="entry name" value="RRM_1"/>
    <property type="match status" value="1"/>
</dbReference>
<feature type="domain" description="RRM" evidence="7">
    <location>
        <begin position="2"/>
        <end position="79"/>
    </location>
</feature>
<dbReference type="InterPro" id="IPR003954">
    <property type="entry name" value="RRM_euk-type"/>
</dbReference>
<feature type="compositionally biased region" description="Basic and acidic residues" evidence="6">
    <location>
        <begin position="604"/>
        <end position="618"/>
    </location>
</feature>
<keyword evidence="2" id="KW-0677">Repeat</keyword>
<feature type="compositionally biased region" description="Acidic residues" evidence="6">
    <location>
        <begin position="642"/>
        <end position="651"/>
    </location>
</feature>
<name>A0ABD6ES12_9BILA</name>
<sequence>MSRIIVKGLPPQCTEKKLRGVLKKYGTITDCTLKYTADGRFRRFAFVGFDNDKSARNALDQLNGTFMGSYRITVDECRPIGDEGKPRAWSKYSKDSSAYKRLHGETEEISFPESRAEALTKGKGITSDSSSRSHSQAHDEKFEEFVSLYRSKIATNQKNPPASPANDELITELLQDISGDTSLSLIVRGLPAKVKKKTVKDWFHPLHVKGVKLSRGSDSSAAFISFNRAADVKKAVAKNNQFLGGYKVNVTPVQSKEVSGKSMDIHPTTSANQKEAERDNEFTRNTVLETGRLFVRNLPYVCTEDDLQFLFKKFGEVADIEFIIDKKTNRCKGFALITYVFPENALKALAALDGTVFKGRMLHIMAGEEKRIKEPTVEDGGVKSAFQRDKQAKLKSNAGKAHSWNALFLGVNAVADSLVAKLDIEKRDLLNGEGDISTGVRMALAETQLVRETREFLLSNGVCIDAFSRPASERSKTTIIVKNLPAGVEVSELQRMFQEHGEVKRAVMPSGGISALIEMSTPVDAKRAFNALAYSRFRMQPLYLEWAPINVFNKPSEENNVAKNEADVASDNMDSISEKKKRKGGKNSQQGESEENGETSMRTATEKSDKDSFDRNGVHSEAGTSSSKEGERSGTESKEEVMQTDEEEEQEGATIFVKNLNFQTTDEALQEVFENKYRVRRATVSRKRDPKAPTGLSSMGFGFVEFFTAKDAQSAIKTMQGTLLEGHSLELKISQRAVARDNHRKRKLVGRMEQGDSTKILIRNIPFQATVKEVKQLFSTFGEIRSLRLPKKIGEGGAHRGFGFVEFISRADARRAFDSLVHSTHLYGRRIVLEWAKEEESIEELREKAAASLESGGESRLQKKKMRIIEEDLTRIDDD</sequence>
<dbReference type="PANTHER" id="PTHR48039">
    <property type="entry name" value="RNA-BINDING MOTIF PROTEIN 14B"/>
    <property type="match status" value="1"/>
</dbReference>
<dbReference type="Gene3D" id="3.30.70.330">
    <property type="match status" value="6"/>
</dbReference>
<accession>A0ABD6ES12</accession>
<dbReference type="Pfam" id="PF00076">
    <property type="entry name" value="RRM_1"/>
    <property type="match status" value="5"/>
</dbReference>
<feature type="region of interest" description="Disordered" evidence="6">
    <location>
        <begin position="563"/>
        <end position="651"/>
    </location>
</feature>
<dbReference type="CDD" id="cd12318">
    <property type="entry name" value="RRM5_RBM19_like"/>
    <property type="match status" value="1"/>
</dbReference>
<feature type="domain" description="RRM" evidence="7">
    <location>
        <begin position="183"/>
        <end position="270"/>
    </location>
</feature>
<dbReference type="EMBL" id="JBGFUD010004084">
    <property type="protein sequence ID" value="MFH4979342.1"/>
    <property type="molecule type" value="Genomic_DNA"/>
</dbReference>
<keyword evidence="9" id="KW-1185">Reference proteome</keyword>
<evidence type="ECO:0000313" key="9">
    <source>
        <dbReference type="Proteomes" id="UP001608902"/>
    </source>
</evidence>
<dbReference type="CDD" id="cd12571">
    <property type="entry name" value="RRM6_RBM19"/>
    <property type="match status" value="1"/>
</dbReference>
<dbReference type="InterPro" id="IPR034423">
    <property type="entry name" value="RBM19_RRM5"/>
</dbReference>
<feature type="region of interest" description="Disordered" evidence="6">
    <location>
        <begin position="258"/>
        <end position="277"/>
    </location>
</feature>
<dbReference type="AlphaFoldDB" id="A0ABD6ES12"/>
<evidence type="ECO:0000256" key="1">
    <source>
        <dbReference type="ARBA" id="ARBA00004123"/>
    </source>
</evidence>
<dbReference type="CDD" id="cd12317">
    <property type="entry name" value="RRM4_RBM19_RRM3_MRD1"/>
    <property type="match status" value="1"/>
</dbReference>
<feature type="domain" description="RRM" evidence="7">
    <location>
        <begin position="758"/>
        <end position="838"/>
    </location>
</feature>
<comment type="caution">
    <text evidence="8">The sequence shown here is derived from an EMBL/GenBank/DDBJ whole genome shotgun (WGS) entry which is preliminary data.</text>
</comment>
<dbReference type="InterPro" id="IPR012677">
    <property type="entry name" value="Nucleotide-bd_a/b_plait_sf"/>
</dbReference>
<evidence type="ECO:0000256" key="3">
    <source>
        <dbReference type="ARBA" id="ARBA00022884"/>
    </source>
</evidence>
<dbReference type="InterPro" id="IPR034421">
    <property type="entry name" value="RBM19_RRM6"/>
</dbReference>
<gene>
    <name evidence="8" type="ORF">AB6A40_006051</name>
</gene>
<dbReference type="GO" id="GO:0003723">
    <property type="term" value="F:RNA binding"/>
    <property type="evidence" value="ECO:0007669"/>
    <property type="project" value="UniProtKB-UniRule"/>
</dbReference>
<comment type="subcellular location">
    <subcellularLocation>
        <location evidence="1">Nucleus</location>
    </subcellularLocation>
</comment>
<feature type="domain" description="RRM" evidence="7">
    <location>
        <begin position="291"/>
        <end position="369"/>
    </location>
</feature>
<evidence type="ECO:0000256" key="6">
    <source>
        <dbReference type="SAM" id="MobiDB-lite"/>
    </source>
</evidence>
<evidence type="ECO:0000256" key="2">
    <source>
        <dbReference type="ARBA" id="ARBA00022737"/>
    </source>
</evidence>
<dbReference type="PANTHER" id="PTHR48039:SF5">
    <property type="entry name" value="RNA-BINDING PROTEIN 28"/>
    <property type="match status" value="1"/>
</dbReference>